<dbReference type="GO" id="GO:0005886">
    <property type="term" value="C:plasma membrane"/>
    <property type="evidence" value="ECO:0007669"/>
    <property type="project" value="UniProtKB-SubCell"/>
</dbReference>
<protein>
    <submittedName>
        <fullName evidence="9">Exosortase Q</fullName>
    </submittedName>
</protein>
<evidence type="ECO:0000256" key="8">
    <source>
        <dbReference type="SAM" id="Phobius"/>
    </source>
</evidence>
<keyword evidence="3" id="KW-0645">Protease</keyword>
<dbReference type="EMBL" id="SMLK01000003">
    <property type="protein sequence ID" value="TFZ01897.1"/>
    <property type="molecule type" value="Genomic_DNA"/>
</dbReference>
<feature type="transmembrane region" description="Helical" evidence="8">
    <location>
        <begin position="21"/>
        <end position="41"/>
    </location>
</feature>
<dbReference type="RefSeq" id="WP_135249997.1">
    <property type="nucleotide sequence ID" value="NZ_SMLK01000003.1"/>
</dbReference>
<evidence type="ECO:0000256" key="4">
    <source>
        <dbReference type="ARBA" id="ARBA00022692"/>
    </source>
</evidence>
<evidence type="ECO:0000256" key="2">
    <source>
        <dbReference type="ARBA" id="ARBA00022475"/>
    </source>
</evidence>
<dbReference type="NCBIfam" id="NF012182">
    <property type="entry name" value="exosortase_XrtQ"/>
    <property type="match status" value="1"/>
</dbReference>
<organism evidence="9 10">
    <name type="scientific">Ramlibacter humi</name>
    <dbReference type="NCBI Taxonomy" id="2530451"/>
    <lineage>
        <taxon>Bacteria</taxon>
        <taxon>Pseudomonadati</taxon>
        <taxon>Pseudomonadota</taxon>
        <taxon>Betaproteobacteria</taxon>
        <taxon>Burkholderiales</taxon>
        <taxon>Comamonadaceae</taxon>
        <taxon>Ramlibacter</taxon>
    </lineage>
</organism>
<evidence type="ECO:0000313" key="10">
    <source>
        <dbReference type="Proteomes" id="UP000297839"/>
    </source>
</evidence>
<proteinExistence type="predicted"/>
<dbReference type="InterPro" id="IPR019127">
    <property type="entry name" value="Exosortase"/>
</dbReference>
<dbReference type="Pfam" id="PF09721">
    <property type="entry name" value="Exosortase_EpsH"/>
    <property type="match status" value="1"/>
</dbReference>
<feature type="transmembrane region" description="Helical" evidence="8">
    <location>
        <begin position="191"/>
        <end position="209"/>
    </location>
</feature>
<sequence length="279" mass="29434">MLLERLYARPRLLEAAIALDRAAPAVWLGLLAAALLPTWAWMGRRVADGSDDPLGVLALAALAVTAWSCRRQLRVAPRLRWLAVALLLAVASSVAQGWWPPLPAALLGLASLGAALAAFLPARVAAAPVMGLAVLSLPLLASLQFYAGYPLRVLTAEASRWLLSPFFLAERMGSSLRVDGRLVIVDAPCSGVQMLWLGYFTACVTALWAGRADKSFLARLPAVSAIVLAGNVIRNTVLVAGEAIGRPMVGNAHDVVGLAVLGFVCTGIAWVMHGNGRHV</sequence>
<evidence type="ECO:0000313" key="9">
    <source>
        <dbReference type="EMBL" id="TFZ01897.1"/>
    </source>
</evidence>
<feature type="transmembrane region" description="Helical" evidence="8">
    <location>
        <begin position="105"/>
        <end position="122"/>
    </location>
</feature>
<keyword evidence="7 8" id="KW-0472">Membrane</keyword>
<accession>A0A4Z0BRE4</accession>
<evidence type="ECO:0000256" key="5">
    <source>
        <dbReference type="ARBA" id="ARBA00022801"/>
    </source>
</evidence>
<dbReference type="GO" id="GO:0008233">
    <property type="term" value="F:peptidase activity"/>
    <property type="evidence" value="ECO:0007669"/>
    <property type="project" value="UniProtKB-KW"/>
</dbReference>
<keyword evidence="4 8" id="KW-0812">Transmembrane</keyword>
<evidence type="ECO:0000256" key="7">
    <source>
        <dbReference type="ARBA" id="ARBA00023136"/>
    </source>
</evidence>
<dbReference type="AlphaFoldDB" id="A0A4Z0BRE4"/>
<evidence type="ECO:0000256" key="1">
    <source>
        <dbReference type="ARBA" id="ARBA00004651"/>
    </source>
</evidence>
<dbReference type="InterPro" id="IPR026392">
    <property type="entry name" value="Exo/Archaeosortase_dom"/>
</dbReference>
<dbReference type="NCBIfam" id="TIGR04178">
    <property type="entry name" value="exo_archaeo"/>
    <property type="match status" value="1"/>
</dbReference>
<feature type="transmembrane region" description="Helical" evidence="8">
    <location>
        <begin position="253"/>
        <end position="272"/>
    </location>
</feature>
<dbReference type="OrthoDB" id="8904128at2"/>
<keyword evidence="10" id="KW-1185">Reference proteome</keyword>
<name>A0A4Z0BRE4_9BURK</name>
<keyword evidence="2" id="KW-1003">Cell membrane</keyword>
<feature type="transmembrane region" description="Helical" evidence="8">
    <location>
        <begin position="129"/>
        <end position="147"/>
    </location>
</feature>
<evidence type="ECO:0000256" key="3">
    <source>
        <dbReference type="ARBA" id="ARBA00022670"/>
    </source>
</evidence>
<evidence type="ECO:0000256" key="6">
    <source>
        <dbReference type="ARBA" id="ARBA00022989"/>
    </source>
</evidence>
<comment type="caution">
    <text evidence="9">The sequence shown here is derived from an EMBL/GenBank/DDBJ whole genome shotgun (WGS) entry which is preliminary data.</text>
</comment>
<keyword evidence="5" id="KW-0378">Hydrolase</keyword>
<keyword evidence="6 8" id="KW-1133">Transmembrane helix</keyword>
<comment type="subcellular location">
    <subcellularLocation>
        <location evidence="1">Cell membrane</location>
        <topology evidence="1">Multi-pass membrane protein</topology>
    </subcellularLocation>
</comment>
<dbReference type="Proteomes" id="UP000297839">
    <property type="component" value="Unassembled WGS sequence"/>
</dbReference>
<reference evidence="9 10" key="1">
    <citation type="submission" date="2019-03" db="EMBL/GenBank/DDBJ databases">
        <title>Ramlibacter sp. 18x22-1, whole genome shotgun sequence.</title>
        <authorList>
            <person name="Zhang X."/>
            <person name="Feng G."/>
            <person name="Zhu H."/>
        </authorList>
    </citation>
    <scope>NUCLEOTIDE SEQUENCE [LARGE SCALE GENOMIC DNA]</scope>
    <source>
        <strain evidence="9 10">18x22-1</strain>
    </source>
</reference>
<gene>
    <name evidence="9" type="primary">xrtQ</name>
    <name evidence="9" type="ORF">EZ216_11955</name>
</gene>
<dbReference type="GO" id="GO:0006508">
    <property type="term" value="P:proteolysis"/>
    <property type="evidence" value="ECO:0007669"/>
    <property type="project" value="UniProtKB-KW"/>
</dbReference>
<feature type="transmembrane region" description="Helical" evidence="8">
    <location>
        <begin position="81"/>
        <end position="99"/>
    </location>
</feature>
<feature type="transmembrane region" description="Helical" evidence="8">
    <location>
        <begin position="53"/>
        <end position="69"/>
    </location>
</feature>